<keyword evidence="1" id="KW-0732">Signal</keyword>
<feature type="chain" id="PRO_5039932724" evidence="1">
    <location>
        <begin position="20"/>
        <end position="273"/>
    </location>
</feature>
<gene>
    <name evidence="2" type="ORF">MOP44_23685</name>
</gene>
<dbReference type="Proteomes" id="UP001059380">
    <property type="component" value="Chromosome"/>
</dbReference>
<protein>
    <submittedName>
        <fullName evidence="2">Uncharacterized protein</fullName>
    </submittedName>
</protein>
<reference evidence="2" key="1">
    <citation type="submission" date="2021-04" db="EMBL/GenBank/DDBJ databases">
        <title>Phylogenetic analysis of Acidobacteriaceae.</title>
        <authorList>
            <person name="Qiu L."/>
            <person name="Zhang Q."/>
        </authorList>
    </citation>
    <scope>NUCLEOTIDE SEQUENCE</scope>
    <source>
        <strain evidence="2">DSM 25168</strain>
    </source>
</reference>
<dbReference type="AlphaFoldDB" id="A0A9J7BL01"/>
<feature type="signal peptide" evidence="1">
    <location>
        <begin position="1"/>
        <end position="19"/>
    </location>
</feature>
<accession>A0A9J7BL01</accession>
<organism evidence="2 3">
    <name type="scientific">Occallatibacter riparius</name>
    <dbReference type="NCBI Taxonomy" id="1002689"/>
    <lineage>
        <taxon>Bacteria</taxon>
        <taxon>Pseudomonadati</taxon>
        <taxon>Acidobacteriota</taxon>
        <taxon>Terriglobia</taxon>
        <taxon>Terriglobales</taxon>
        <taxon>Acidobacteriaceae</taxon>
        <taxon>Occallatibacter</taxon>
    </lineage>
</organism>
<sequence length="273" mass="30605">MMRATIPWLLAACVIGSSAAQIQAQDARAFVERAVQNELAKDAADHTRWLYYEDDRKPESPVKQWVADTANGSLKRILQLDGHRLSQSEQLDRLNRFLGDTSAQAKARKSSSHDDAQATEMLQMLPKAFIWTKTGEQGDNTILHFKPDPNFRPPDLEARVFAAMEGDMAVDTRQLRIASLKGKMIQDVKIMGGLLGELNAGGMFDVERRETGDGIWQITETHVHINGHALIFKTISEQEDDIKTHFKQLPQSITMQQAKNELMQAPEGTVALR</sequence>
<evidence type="ECO:0000313" key="2">
    <source>
        <dbReference type="EMBL" id="UWZ83556.1"/>
    </source>
</evidence>
<dbReference type="KEGG" id="orp:MOP44_23685"/>
<evidence type="ECO:0000256" key="1">
    <source>
        <dbReference type="SAM" id="SignalP"/>
    </source>
</evidence>
<keyword evidence="3" id="KW-1185">Reference proteome</keyword>
<dbReference type="RefSeq" id="WP_260792891.1">
    <property type="nucleotide sequence ID" value="NZ_CP093313.1"/>
</dbReference>
<evidence type="ECO:0000313" key="3">
    <source>
        <dbReference type="Proteomes" id="UP001059380"/>
    </source>
</evidence>
<proteinExistence type="predicted"/>
<dbReference type="EMBL" id="CP093313">
    <property type="protein sequence ID" value="UWZ83556.1"/>
    <property type="molecule type" value="Genomic_DNA"/>
</dbReference>
<name>A0A9J7BL01_9BACT</name>